<evidence type="ECO:0000313" key="3">
    <source>
        <dbReference type="EMBL" id="QQZ08997.1"/>
    </source>
</evidence>
<dbReference type="Pfam" id="PF07905">
    <property type="entry name" value="PucR"/>
    <property type="match status" value="1"/>
</dbReference>
<dbReference type="RefSeq" id="WP_202778047.1">
    <property type="nucleotide sequence ID" value="NZ_CP065425.1"/>
</dbReference>
<reference evidence="3 4" key="1">
    <citation type="submission" date="2020-11" db="EMBL/GenBank/DDBJ databases">
        <title>Taxonomic evaluation of the Bacillus sporothermodurans group of bacteria based on whole genome sequences.</title>
        <authorList>
            <person name="Fiedler G."/>
            <person name="Herbstmann A.-D."/>
            <person name="Doll E."/>
            <person name="Wenning M."/>
            <person name="Brinks E."/>
            <person name="Kabisch J."/>
            <person name="Breitenwieser F."/>
            <person name="Lappann M."/>
            <person name="Boehnlein C."/>
            <person name="Franz C."/>
        </authorList>
    </citation>
    <scope>NUCLEOTIDE SEQUENCE [LARGE SCALE GENOMIC DNA]</scope>
    <source>
        <strain evidence="3 4">JCM 19841</strain>
    </source>
</reference>
<evidence type="ECO:0000259" key="2">
    <source>
        <dbReference type="Pfam" id="PF13556"/>
    </source>
</evidence>
<dbReference type="Pfam" id="PF13556">
    <property type="entry name" value="HTH_30"/>
    <property type="match status" value="1"/>
</dbReference>
<organism evidence="3 4">
    <name type="scientific">Heyndrickxia vini</name>
    <dbReference type="NCBI Taxonomy" id="1476025"/>
    <lineage>
        <taxon>Bacteria</taxon>
        <taxon>Bacillati</taxon>
        <taxon>Bacillota</taxon>
        <taxon>Bacilli</taxon>
        <taxon>Bacillales</taxon>
        <taxon>Bacillaceae</taxon>
        <taxon>Heyndrickxia</taxon>
    </lineage>
</organism>
<dbReference type="InterPro" id="IPR042070">
    <property type="entry name" value="PucR_C-HTH_sf"/>
</dbReference>
<protein>
    <submittedName>
        <fullName evidence="3">PucR family transcriptional regulator ligand-binding domain-containing protein</fullName>
    </submittedName>
</protein>
<dbReference type="PANTHER" id="PTHR33744:SF16">
    <property type="entry name" value="CARBOHYDRATE DIACID REGULATOR"/>
    <property type="match status" value="1"/>
</dbReference>
<dbReference type="InterPro" id="IPR051448">
    <property type="entry name" value="CdaR-like_regulators"/>
</dbReference>
<name>A0ABX7E2H1_9BACI</name>
<dbReference type="Gene3D" id="1.10.10.2840">
    <property type="entry name" value="PucR C-terminal helix-turn-helix domain"/>
    <property type="match status" value="1"/>
</dbReference>
<accession>A0ABX7E2H1</accession>
<gene>
    <name evidence="3" type="ORF">I5776_18715</name>
</gene>
<dbReference type="Proteomes" id="UP000595691">
    <property type="component" value="Chromosome"/>
</dbReference>
<evidence type="ECO:0000313" key="4">
    <source>
        <dbReference type="Proteomes" id="UP000595691"/>
    </source>
</evidence>
<dbReference type="InterPro" id="IPR012914">
    <property type="entry name" value="PucR_dom"/>
</dbReference>
<dbReference type="EMBL" id="CP065425">
    <property type="protein sequence ID" value="QQZ08997.1"/>
    <property type="molecule type" value="Genomic_DNA"/>
</dbReference>
<dbReference type="InterPro" id="IPR025736">
    <property type="entry name" value="PucR_C-HTH_dom"/>
</dbReference>
<dbReference type="PANTHER" id="PTHR33744">
    <property type="entry name" value="CARBOHYDRATE DIACID REGULATOR"/>
    <property type="match status" value="1"/>
</dbReference>
<keyword evidence="4" id="KW-1185">Reference proteome</keyword>
<feature type="domain" description="Purine catabolism PurC-like" evidence="1">
    <location>
        <begin position="11"/>
        <end position="144"/>
    </location>
</feature>
<proteinExistence type="predicted"/>
<evidence type="ECO:0000259" key="1">
    <source>
        <dbReference type="Pfam" id="PF07905"/>
    </source>
</evidence>
<sequence length="534" mass="61614">MVNKNGVTVKDLLQLPSLRGAEVLTGKNILNRTVSSLSVLEVSNVDFFSQIIQTVQDEWYAEELVISSFYSVKESVEKQCEAIQHLHDLGELGLILYYVGIVLPEIPEEVLQLADSQDFIIICMPKNDYSLRYNEVIYEVMEAIVSNQAVNDHFVKETLEKVSSLPEHLQSVEITLKMLSDRLKANLVLTNIHYDIVNQVMWPRNSSLDVMKVIKEFKQSNLNGSKEKQEAEKMAKSCFVECKSIHQKNGEPLYLFLIKENTKLPAKTIEKVSEVVQVAINLWGDKHDEVSEYALVKAIINDESEKMRRLANLLNIDVSAIQMMWLVYINDLSAEKEIREELEEQLSKYYKTRVIQSIDHCMIVLLGNCLYNYHEFEIATEYIETTNYFSQLSEVVYSPKMRNTTDVRRMYQLVNNVGKKVHSIYPMRKLYTAAEVRSMKRAIDLSKQGEEVIEEYLSVIAPILDDKESLKTLMTFLLDANGNFDKCGRLLFIHKNTVKYRIKKISDLIGSDVTVYSEFYDVYLACMIYRLINS</sequence>
<feature type="domain" description="PucR C-terminal helix-turn-helix" evidence="2">
    <location>
        <begin position="470"/>
        <end position="527"/>
    </location>
</feature>